<dbReference type="EMBL" id="AOGK01000016">
    <property type="protein sequence ID" value="MDG5977055.1"/>
    <property type="molecule type" value="Genomic_DNA"/>
</dbReference>
<keyword evidence="7" id="KW-0411">Iron-sulfur</keyword>
<evidence type="ECO:0000256" key="1">
    <source>
        <dbReference type="ARBA" id="ARBA00007874"/>
    </source>
</evidence>
<evidence type="ECO:0000256" key="5">
    <source>
        <dbReference type="ARBA" id="ARBA00022982"/>
    </source>
</evidence>
<organism evidence="10 11">
    <name type="scientific">Hydrogenophaga taeniospiralis CCUG 15921</name>
    <dbReference type="NCBI Taxonomy" id="1281780"/>
    <lineage>
        <taxon>Bacteria</taxon>
        <taxon>Pseudomonadati</taxon>
        <taxon>Pseudomonadota</taxon>
        <taxon>Betaproteobacteria</taxon>
        <taxon>Burkholderiales</taxon>
        <taxon>Comamonadaceae</taxon>
        <taxon>Hydrogenophaga</taxon>
    </lineage>
</organism>
<dbReference type="RefSeq" id="WP_068166884.1">
    <property type="nucleotide sequence ID" value="NZ_AOGK01000016.1"/>
</dbReference>
<keyword evidence="2" id="KW-0813">Transport</keyword>
<dbReference type="InterPro" id="IPR012675">
    <property type="entry name" value="Beta-grasp_dom_sf"/>
</dbReference>
<comment type="cofactor">
    <cofactor evidence="8">
        <name>[2Fe-2S] cluster</name>
        <dbReference type="ChEBI" id="CHEBI:190135"/>
    </cofactor>
</comment>
<dbReference type="GO" id="GO:0046872">
    <property type="term" value="F:metal ion binding"/>
    <property type="evidence" value="ECO:0007669"/>
    <property type="project" value="UniProtKB-KW"/>
</dbReference>
<name>A0A9X4NZ61_9BURK</name>
<evidence type="ECO:0000259" key="9">
    <source>
        <dbReference type="PROSITE" id="PS51085"/>
    </source>
</evidence>
<dbReference type="CDD" id="cd00207">
    <property type="entry name" value="fer2"/>
    <property type="match status" value="1"/>
</dbReference>
<comment type="caution">
    <text evidence="10">The sequence shown here is derived from an EMBL/GenBank/DDBJ whole genome shotgun (WGS) entry which is preliminary data.</text>
</comment>
<evidence type="ECO:0000256" key="3">
    <source>
        <dbReference type="ARBA" id="ARBA00022714"/>
    </source>
</evidence>
<dbReference type="SUPFAM" id="SSF54292">
    <property type="entry name" value="2Fe-2S ferredoxin-like"/>
    <property type="match status" value="1"/>
</dbReference>
<dbReference type="GO" id="GO:0051537">
    <property type="term" value="F:2 iron, 2 sulfur cluster binding"/>
    <property type="evidence" value="ECO:0007669"/>
    <property type="project" value="UniProtKB-KW"/>
</dbReference>
<dbReference type="AlphaFoldDB" id="A0A9X4NZ61"/>
<evidence type="ECO:0000256" key="4">
    <source>
        <dbReference type="ARBA" id="ARBA00022723"/>
    </source>
</evidence>
<evidence type="ECO:0000256" key="8">
    <source>
        <dbReference type="ARBA" id="ARBA00034078"/>
    </source>
</evidence>
<dbReference type="Proteomes" id="UP001152876">
    <property type="component" value="Unassembled WGS sequence"/>
</dbReference>
<dbReference type="Pfam" id="PF00111">
    <property type="entry name" value="Fer2"/>
    <property type="match status" value="1"/>
</dbReference>
<dbReference type="PROSITE" id="PS51085">
    <property type="entry name" value="2FE2S_FER_2"/>
    <property type="match status" value="1"/>
</dbReference>
<dbReference type="InterPro" id="IPR036010">
    <property type="entry name" value="2Fe-2S_ferredoxin-like_sf"/>
</dbReference>
<evidence type="ECO:0000256" key="2">
    <source>
        <dbReference type="ARBA" id="ARBA00022448"/>
    </source>
</evidence>
<evidence type="ECO:0000313" key="11">
    <source>
        <dbReference type="Proteomes" id="UP001152876"/>
    </source>
</evidence>
<sequence>MSSLPQPTVFQLYLPETGQTLAARADDTLLQTLLRAGVAWPASCRNGTCRACMGRLVQGRVRYAIEWPGLLPEEKATGCVLPCAAYPLEDVTLSGPGA</sequence>
<protein>
    <submittedName>
        <fullName evidence="10">Ferredoxin</fullName>
    </submittedName>
</protein>
<evidence type="ECO:0000256" key="7">
    <source>
        <dbReference type="ARBA" id="ARBA00023014"/>
    </source>
</evidence>
<keyword evidence="6" id="KW-0408">Iron</keyword>
<keyword evidence="3" id="KW-0001">2Fe-2S</keyword>
<keyword evidence="5" id="KW-0249">Electron transport</keyword>
<keyword evidence="11" id="KW-1185">Reference proteome</keyword>
<proteinExistence type="inferred from homology"/>
<dbReference type="InterPro" id="IPR001041">
    <property type="entry name" value="2Fe-2S_ferredoxin-type"/>
</dbReference>
<dbReference type="PANTHER" id="PTHR43112">
    <property type="entry name" value="FERREDOXIN"/>
    <property type="match status" value="1"/>
</dbReference>
<accession>A0A9X4NZ61</accession>
<dbReference type="OrthoDB" id="9806195at2"/>
<keyword evidence="4" id="KW-0479">Metal-binding</keyword>
<evidence type="ECO:0000313" key="10">
    <source>
        <dbReference type="EMBL" id="MDG5977055.1"/>
    </source>
</evidence>
<comment type="similarity">
    <text evidence="1">Belongs to the 2Fe2S plant-type ferredoxin family.</text>
</comment>
<gene>
    <name evidence="10" type="ORF">H010_17466</name>
</gene>
<reference evidence="10" key="1">
    <citation type="submission" date="2013-01" db="EMBL/GenBank/DDBJ databases">
        <title>Genome draft of Hydrogenophaga taeniospiralis 2K1.</title>
        <authorList>
            <person name="Gomila M."/>
            <person name="Lalucat J."/>
        </authorList>
    </citation>
    <scope>NUCLEOTIDE SEQUENCE</scope>
    <source>
        <strain evidence="10">CCUG 15921</strain>
    </source>
</reference>
<evidence type="ECO:0000256" key="6">
    <source>
        <dbReference type="ARBA" id="ARBA00023004"/>
    </source>
</evidence>
<dbReference type="Gene3D" id="3.10.20.30">
    <property type="match status" value="1"/>
</dbReference>
<dbReference type="PANTHER" id="PTHR43112:SF3">
    <property type="entry name" value="FERREDOXIN-2, CHLOROPLASTIC"/>
    <property type="match status" value="1"/>
</dbReference>
<feature type="domain" description="2Fe-2S ferredoxin-type" evidence="9">
    <location>
        <begin position="8"/>
        <end position="98"/>
    </location>
</feature>